<organism evidence="15">
    <name type="scientific">Sesamum radiatum</name>
    <name type="common">Black benniseed</name>
    <dbReference type="NCBI Taxonomy" id="300843"/>
    <lineage>
        <taxon>Eukaryota</taxon>
        <taxon>Viridiplantae</taxon>
        <taxon>Streptophyta</taxon>
        <taxon>Embryophyta</taxon>
        <taxon>Tracheophyta</taxon>
        <taxon>Spermatophyta</taxon>
        <taxon>Magnoliopsida</taxon>
        <taxon>eudicotyledons</taxon>
        <taxon>Gunneridae</taxon>
        <taxon>Pentapetalae</taxon>
        <taxon>asterids</taxon>
        <taxon>lamiids</taxon>
        <taxon>Lamiales</taxon>
        <taxon>Pedaliaceae</taxon>
        <taxon>Sesamum</taxon>
    </lineage>
</organism>
<feature type="binding site" evidence="10">
    <location>
        <begin position="62"/>
        <end position="69"/>
    </location>
    <ligand>
        <name>ATP</name>
        <dbReference type="ChEBI" id="CHEBI:30616"/>
    </ligand>
</feature>
<dbReference type="CDD" id="cd01364">
    <property type="entry name" value="KISc_BimC_Eg5"/>
    <property type="match status" value="1"/>
</dbReference>
<dbReference type="FunFam" id="3.40.850.10:FF:000019">
    <property type="entry name" value="Kinesin-like protein KIN-5D"/>
    <property type="match status" value="1"/>
</dbReference>
<dbReference type="InterPro" id="IPR047149">
    <property type="entry name" value="KIF11-like"/>
</dbReference>
<keyword evidence="6 10" id="KW-0505">Motor protein</keyword>
<dbReference type="GO" id="GO:0008017">
    <property type="term" value="F:microtubule binding"/>
    <property type="evidence" value="ECO:0007669"/>
    <property type="project" value="InterPro"/>
</dbReference>
<dbReference type="InterPro" id="IPR036961">
    <property type="entry name" value="Kinesin_motor_dom_sf"/>
</dbReference>
<evidence type="ECO:0000256" key="1">
    <source>
        <dbReference type="ARBA" id="ARBA00004186"/>
    </source>
</evidence>
<dbReference type="GO" id="GO:0005876">
    <property type="term" value="C:spindle microtubule"/>
    <property type="evidence" value="ECO:0007669"/>
    <property type="project" value="TreeGrafter"/>
</dbReference>
<gene>
    <name evidence="15" type="ORF">Sradi_0359000</name>
</gene>
<proteinExistence type="inferred from homology"/>
<dbReference type="SUPFAM" id="SSF52540">
    <property type="entry name" value="P-loop containing nucleoside triphosphate hydrolases"/>
    <property type="match status" value="1"/>
</dbReference>
<keyword evidence="12" id="KW-0175">Coiled coil</keyword>
<dbReference type="GO" id="GO:0090307">
    <property type="term" value="P:mitotic spindle assembly"/>
    <property type="evidence" value="ECO:0007669"/>
    <property type="project" value="TreeGrafter"/>
</dbReference>
<evidence type="ECO:0000313" key="15">
    <source>
        <dbReference type="EMBL" id="KAL0436511.1"/>
    </source>
</evidence>
<dbReference type="GO" id="GO:0072686">
    <property type="term" value="C:mitotic spindle"/>
    <property type="evidence" value="ECO:0007669"/>
    <property type="project" value="TreeGrafter"/>
</dbReference>
<comment type="similarity">
    <text evidence="8">Belongs to the TRAFAC class myosin-kinesin ATPase superfamily. Kinesin family. KIN-5/BimC subfamily.</text>
</comment>
<evidence type="ECO:0000256" key="10">
    <source>
        <dbReference type="PROSITE-ProRule" id="PRU00283"/>
    </source>
</evidence>
<dbReference type="PRINTS" id="PR00380">
    <property type="entry name" value="KINESINHEAVY"/>
</dbReference>
<dbReference type="GO" id="GO:0005524">
    <property type="term" value="F:ATP binding"/>
    <property type="evidence" value="ECO:0007669"/>
    <property type="project" value="UniProtKB-UniRule"/>
</dbReference>
<evidence type="ECO:0000256" key="3">
    <source>
        <dbReference type="ARBA" id="ARBA00022701"/>
    </source>
</evidence>
<name>A0AAW2W8R4_SESRA</name>
<dbReference type="GO" id="GO:0051231">
    <property type="term" value="P:spindle elongation"/>
    <property type="evidence" value="ECO:0007669"/>
    <property type="project" value="TreeGrafter"/>
</dbReference>
<evidence type="ECO:0000256" key="8">
    <source>
        <dbReference type="ARBA" id="ARBA00034704"/>
    </source>
</evidence>
<dbReference type="PANTHER" id="PTHR47970">
    <property type="entry name" value="KINESIN-LIKE PROTEIN KIF11"/>
    <property type="match status" value="1"/>
</dbReference>
<dbReference type="InterPro" id="IPR047241">
    <property type="entry name" value="KIF11-like_kin_motor_dom"/>
</dbReference>
<dbReference type="PROSITE" id="PS00411">
    <property type="entry name" value="KINESIN_MOTOR_1"/>
    <property type="match status" value="1"/>
</dbReference>
<dbReference type="InterPro" id="IPR001752">
    <property type="entry name" value="Kinesin_motor_dom"/>
</dbReference>
<dbReference type="InterPro" id="IPR019821">
    <property type="entry name" value="Kinesin_motor_CS"/>
</dbReference>
<feature type="domain" description="Kinesin motor" evidence="14">
    <location>
        <begin position="1"/>
        <end position="318"/>
    </location>
</feature>
<evidence type="ECO:0000256" key="9">
    <source>
        <dbReference type="ARBA" id="ARBA00046159"/>
    </source>
</evidence>
<keyword evidence="7" id="KW-0206">Cytoskeleton</keyword>
<dbReference type="AlphaFoldDB" id="A0AAW2W8R4"/>
<feature type="region of interest" description="Disordered" evidence="13">
    <location>
        <begin position="1"/>
        <end position="33"/>
    </location>
</feature>
<evidence type="ECO:0000256" key="4">
    <source>
        <dbReference type="ARBA" id="ARBA00022741"/>
    </source>
</evidence>
<keyword evidence="4 10" id="KW-0547">Nucleotide-binding</keyword>
<dbReference type="EMBL" id="JACGWJ010000002">
    <property type="protein sequence ID" value="KAL0436511.1"/>
    <property type="molecule type" value="Genomic_DNA"/>
</dbReference>
<sequence>MEASHRRGGGGGGTPKSPHTPRSSDKAVFGPSSQQKDLYDQAVWPIVFEVLEGYNCTIFAYGQTGTGKTYTMEGGARKKNGEIPSDAGVIPRAVKQIFDILEAQNAEYSMKVTFLELYNEEITDLLAPEEYPKFIEDKSKKPIALMEDGKGGVIVRGLEEEIVTTANEIYKILEKGSAKRRTAETLLNKQSSRSHSVFSITIHMKEGTPEGEEMIKCGKLNLVDLAGSENISRSGAREGRAREAGEINKSLLTLGRVINALVEHSGHVPYRDSKLTRLLRDSLGGKTKTCIIATISPSIHCLEETLNTLDYAHRAKNIKNKPEINQKMMKSALIKDLYFEIDRLKQEVYAAREKNGIYIPKDRYLQDEAEKKAMSEKIERMEIDLESRDKKKLQETEHSLIDLEERHRQANATIKEKEYLISNLLNSEKSLVERALELRSELESVASDVSNLFNKIERKDKIEDGNRLLIQKFQSQLTQQLEVLHKAVASSTTQQEQHLKEMEEDMHSFVSTKTQATEELRGHLEKLKTTYGSGIKALDNLAGELDGNTQSTFGHLNSEVSKHSSALQELFEGITSEANTLLHDLQDSLYSHENKLSAYAQQQREAHTRAIETTRSISQTTANFFKTLDGHASKLGHIVEEAQTINDEKLSELEKKFEECAALEERQLLAQVAELLADSNARKKKLVQCAVGELRDNAASRTNKLQQEMSIMQDTTSSIKAEWTNYNKRAESQYLEDTAKVDNGKEDMEDVLRKCLEQAKWGAQQWNNAQGSVLGLEKRNIASVDEIVREGMGTIQVLRERFSSAVNSALENAEFGSKNMLSSIDRSLQLDHEACGNIDSLIGPCCGDLRELNSGHHHKMVEITEHAGKCLLQDYTVDQPSCSTPRKRPINLPSIGSIQELRTPSFEELLKSFWDAAKSSKQPNGDTKHFSEAFRDPRLPLTAIN</sequence>
<feature type="coiled-coil region" evidence="12">
    <location>
        <begin position="364"/>
        <end position="420"/>
    </location>
</feature>
<keyword evidence="2" id="KW-0963">Cytoplasm</keyword>
<dbReference type="Pfam" id="PF00225">
    <property type="entry name" value="Kinesin"/>
    <property type="match status" value="1"/>
</dbReference>
<dbReference type="InterPro" id="IPR027417">
    <property type="entry name" value="P-loop_NTPase"/>
</dbReference>
<reference evidence="15" key="1">
    <citation type="submission" date="2020-06" db="EMBL/GenBank/DDBJ databases">
        <authorList>
            <person name="Li T."/>
            <person name="Hu X."/>
            <person name="Zhang T."/>
            <person name="Song X."/>
            <person name="Zhang H."/>
            <person name="Dai N."/>
            <person name="Sheng W."/>
            <person name="Hou X."/>
            <person name="Wei L."/>
        </authorList>
    </citation>
    <scope>NUCLEOTIDE SEQUENCE</scope>
    <source>
        <strain evidence="15">G02</strain>
        <tissue evidence="15">Leaf</tissue>
    </source>
</reference>
<dbReference type="Gene3D" id="3.40.850.10">
    <property type="entry name" value="Kinesin motor domain"/>
    <property type="match status" value="1"/>
</dbReference>
<reference evidence="15" key="2">
    <citation type="journal article" date="2024" name="Plant">
        <title>Genomic evolution and insights into agronomic trait innovations of Sesamum species.</title>
        <authorList>
            <person name="Miao H."/>
            <person name="Wang L."/>
            <person name="Qu L."/>
            <person name="Liu H."/>
            <person name="Sun Y."/>
            <person name="Le M."/>
            <person name="Wang Q."/>
            <person name="Wei S."/>
            <person name="Zheng Y."/>
            <person name="Lin W."/>
            <person name="Duan Y."/>
            <person name="Cao H."/>
            <person name="Xiong S."/>
            <person name="Wang X."/>
            <person name="Wei L."/>
            <person name="Li C."/>
            <person name="Ma Q."/>
            <person name="Ju M."/>
            <person name="Zhao R."/>
            <person name="Li G."/>
            <person name="Mu C."/>
            <person name="Tian Q."/>
            <person name="Mei H."/>
            <person name="Zhang T."/>
            <person name="Gao T."/>
            <person name="Zhang H."/>
        </authorList>
    </citation>
    <scope>NUCLEOTIDE SEQUENCE</scope>
    <source>
        <strain evidence="15">G02</strain>
    </source>
</reference>
<comment type="function">
    <text evidence="9">Responsible for microtubule translocation. May be important for the organization of phragmoplast-specific arrays of microtubules. Plays an essential role in stabilizing the mitotic spindle. Required during mitotic cytokinesis.</text>
</comment>
<evidence type="ECO:0000256" key="5">
    <source>
        <dbReference type="ARBA" id="ARBA00022840"/>
    </source>
</evidence>
<evidence type="ECO:0000256" key="7">
    <source>
        <dbReference type="ARBA" id="ARBA00023212"/>
    </source>
</evidence>
<evidence type="ECO:0000256" key="11">
    <source>
        <dbReference type="RuleBase" id="RU000394"/>
    </source>
</evidence>
<dbReference type="GO" id="GO:0007018">
    <property type="term" value="P:microtubule-based movement"/>
    <property type="evidence" value="ECO:0007669"/>
    <property type="project" value="InterPro"/>
</dbReference>
<evidence type="ECO:0000256" key="13">
    <source>
        <dbReference type="SAM" id="MobiDB-lite"/>
    </source>
</evidence>
<accession>A0AAW2W8R4</accession>
<comment type="caution">
    <text evidence="15">The sequence shown here is derived from an EMBL/GenBank/DDBJ whole genome shotgun (WGS) entry which is preliminary data.</text>
</comment>
<evidence type="ECO:0000256" key="2">
    <source>
        <dbReference type="ARBA" id="ARBA00022490"/>
    </source>
</evidence>
<dbReference type="GO" id="GO:0008574">
    <property type="term" value="F:plus-end-directed microtubule motor activity"/>
    <property type="evidence" value="ECO:0007669"/>
    <property type="project" value="TreeGrafter"/>
</dbReference>
<dbReference type="PANTHER" id="PTHR47970:SF9">
    <property type="entry name" value="KINESIN-LIKE PROTEIN KIN-5D"/>
    <property type="match status" value="1"/>
</dbReference>
<protein>
    <recommendedName>
        <fullName evidence="11">Kinesin-like protein</fullName>
    </recommendedName>
</protein>
<evidence type="ECO:0000256" key="6">
    <source>
        <dbReference type="ARBA" id="ARBA00023175"/>
    </source>
</evidence>
<evidence type="ECO:0000256" key="12">
    <source>
        <dbReference type="SAM" id="Coils"/>
    </source>
</evidence>
<keyword evidence="3 11" id="KW-0493">Microtubule</keyword>
<dbReference type="SMART" id="SM00129">
    <property type="entry name" value="KISc"/>
    <property type="match status" value="1"/>
</dbReference>
<evidence type="ECO:0000259" key="14">
    <source>
        <dbReference type="PROSITE" id="PS50067"/>
    </source>
</evidence>
<keyword evidence="5 10" id="KW-0067">ATP-binding</keyword>
<comment type="subcellular location">
    <subcellularLocation>
        <location evidence="1">Cytoplasm</location>
        <location evidence="1">Cytoskeleton</location>
        <location evidence="1">Spindle</location>
    </subcellularLocation>
</comment>
<dbReference type="PROSITE" id="PS50067">
    <property type="entry name" value="KINESIN_MOTOR_2"/>
    <property type="match status" value="1"/>
</dbReference>